<dbReference type="InterPro" id="IPR007822">
    <property type="entry name" value="LANC-like"/>
</dbReference>
<gene>
    <name evidence="2" type="ORF">BW897_26820</name>
</gene>
<feature type="binding site" evidence="1">
    <location>
        <position position="360"/>
    </location>
    <ligand>
        <name>Zn(2+)</name>
        <dbReference type="ChEBI" id="CHEBI:29105"/>
    </ligand>
</feature>
<dbReference type="Pfam" id="PF05147">
    <property type="entry name" value="LANC_like"/>
    <property type="match status" value="1"/>
</dbReference>
<dbReference type="PRINTS" id="PR01955">
    <property type="entry name" value="LANCFRANKIA"/>
</dbReference>
<name>A0A1S9TI82_BACCE</name>
<evidence type="ECO:0000313" key="3">
    <source>
        <dbReference type="Proteomes" id="UP000190906"/>
    </source>
</evidence>
<dbReference type="SMART" id="SM01260">
    <property type="entry name" value="LANC_like"/>
    <property type="match status" value="1"/>
</dbReference>
<evidence type="ECO:0000256" key="1">
    <source>
        <dbReference type="PIRSR" id="PIRSR607822-1"/>
    </source>
</evidence>
<keyword evidence="1" id="KW-0862">Zinc</keyword>
<dbReference type="GO" id="GO:0046872">
    <property type="term" value="F:metal ion binding"/>
    <property type="evidence" value="ECO:0007669"/>
    <property type="project" value="UniProtKB-KW"/>
</dbReference>
<dbReference type="GO" id="GO:0031179">
    <property type="term" value="P:peptide modification"/>
    <property type="evidence" value="ECO:0007669"/>
    <property type="project" value="InterPro"/>
</dbReference>
<dbReference type="PRINTS" id="PR01950">
    <property type="entry name" value="LANCSUPER"/>
</dbReference>
<evidence type="ECO:0008006" key="4">
    <source>
        <dbReference type="Google" id="ProtNLM"/>
    </source>
</evidence>
<sequence>MDVSLEKKELLSHLEETVKVLADRLRDPKQVESTVINKISTHDIEEIAYYYGWSGSDLGNGFSGICCLIAELDKMYPNEEWDVIGHTYLLEIKRHIESQGIHSLSLWGGLTGICFATLALSKNGTRYQNFLEQLHHYLLQNLPGEINRCMEQISKGIEMTDYDVVGGLAGIGRYLLYHKHQSEMRALLDCILQYLVILTEDKEVNGVKVPGWYIPSENQFLESEKIQYPNGNFNLGFAHGITGCLSLLSIAKLQGCEVEKQDKAISTIANWLVKWSQEDDFGPLWPKRVSWQEHALNKSQNKASIYEAWCYGEIGIARSLWLAGMALENEEWKNLSLKTFTGMYHRSKRQYTLISPTYCHGIAGTLHSVQLMLQECPTADILAYREFLLNLLLQHIDIDTPFGAKDIEIVKGEQYSFDKPGLLSGSAGIAMVLLQAISKSELEWDSVFLVK</sequence>
<dbReference type="SUPFAM" id="SSF158745">
    <property type="entry name" value="LanC-like"/>
    <property type="match status" value="1"/>
</dbReference>
<organism evidence="2 3">
    <name type="scientific">Bacillus cereus</name>
    <dbReference type="NCBI Taxonomy" id="1396"/>
    <lineage>
        <taxon>Bacteria</taxon>
        <taxon>Bacillati</taxon>
        <taxon>Bacillota</taxon>
        <taxon>Bacilli</taxon>
        <taxon>Bacillales</taxon>
        <taxon>Bacillaceae</taxon>
        <taxon>Bacillus</taxon>
        <taxon>Bacillus cereus group</taxon>
    </lineage>
</organism>
<protein>
    <recommendedName>
        <fullName evidence="4">Lantibiotic biosynthesis protein</fullName>
    </recommendedName>
</protein>
<reference evidence="2 3" key="1">
    <citation type="submission" date="2017-01" db="EMBL/GenBank/DDBJ databases">
        <title>Bacillus cereus isolates.</title>
        <authorList>
            <person name="Beno S.M."/>
        </authorList>
    </citation>
    <scope>NUCLEOTIDE SEQUENCE [LARGE SCALE GENOMIC DNA]</scope>
    <source>
        <strain evidence="2 3">FSL H8-0485</strain>
    </source>
</reference>
<accession>A0A1S9TI82</accession>
<dbReference type="InterPro" id="IPR033889">
    <property type="entry name" value="LanC"/>
</dbReference>
<comment type="caution">
    <text evidence="2">The sequence shown here is derived from an EMBL/GenBank/DDBJ whole genome shotgun (WGS) entry which is preliminary data.</text>
</comment>
<dbReference type="RefSeq" id="WP_078205474.1">
    <property type="nucleotide sequence ID" value="NZ_MUAJ01000042.1"/>
</dbReference>
<dbReference type="CDD" id="cd04793">
    <property type="entry name" value="LanC"/>
    <property type="match status" value="1"/>
</dbReference>
<dbReference type="Proteomes" id="UP000190906">
    <property type="component" value="Unassembled WGS sequence"/>
</dbReference>
<dbReference type="Gene3D" id="1.50.10.20">
    <property type="match status" value="1"/>
</dbReference>
<dbReference type="EMBL" id="MUAJ01000042">
    <property type="protein sequence ID" value="OOR09600.1"/>
    <property type="molecule type" value="Genomic_DNA"/>
</dbReference>
<dbReference type="AlphaFoldDB" id="A0A1S9TI82"/>
<evidence type="ECO:0000313" key="2">
    <source>
        <dbReference type="EMBL" id="OOR09600.1"/>
    </source>
</evidence>
<keyword evidence="1" id="KW-0479">Metal-binding</keyword>
<feature type="binding site" evidence="1">
    <location>
        <position position="359"/>
    </location>
    <ligand>
        <name>Zn(2+)</name>
        <dbReference type="ChEBI" id="CHEBI:29105"/>
    </ligand>
</feature>
<feature type="binding site" evidence="1">
    <location>
        <position position="310"/>
    </location>
    <ligand>
        <name>Zn(2+)</name>
        <dbReference type="ChEBI" id="CHEBI:29105"/>
    </ligand>
</feature>
<proteinExistence type="predicted"/>